<reference evidence="1 2" key="1">
    <citation type="submission" date="2018-09" db="EMBL/GenBank/DDBJ databases">
        <title>Genomic investigation of the strawberry pathogen Phytophthora fragariae indicates pathogenicity is determined by transcriptional variation in three key races.</title>
        <authorList>
            <person name="Adams T.M."/>
            <person name="Armitage A.D."/>
            <person name="Sobczyk M.K."/>
            <person name="Bates H.J."/>
            <person name="Dunwell J.M."/>
            <person name="Nellist C.F."/>
            <person name="Harrison R.J."/>
        </authorList>
    </citation>
    <scope>NUCLEOTIDE SEQUENCE [LARGE SCALE GENOMIC DNA]</scope>
    <source>
        <strain evidence="1 2">ONT-3</strain>
    </source>
</reference>
<dbReference type="Proteomes" id="UP000488956">
    <property type="component" value="Unassembled WGS sequence"/>
</dbReference>
<name>A0A6G0JNF2_9STRA</name>
<dbReference type="SUPFAM" id="SSF55194">
    <property type="entry name" value="Ribosome recycling factor, RRF"/>
    <property type="match status" value="1"/>
</dbReference>
<accession>A0A6G0JNF2</accession>
<evidence type="ECO:0000313" key="2">
    <source>
        <dbReference type="Proteomes" id="UP000488956"/>
    </source>
</evidence>
<dbReference type="Gene3D" id="3.30.1360.40">
    <property type="match status" value="1"/>
</dbReference>
<dbReference type="InterPro" id="IPR036191">
    <property type="entry name" value="RRF_sf"/>
</dbReference>
<proteinExistence type="predicted"/>
<organism evidence="1 2">
    <name type="scientific">Phytophthora fragariae</name>
    <dbReference type="NCBI Taxonomy" id="53985"/>
    <lineage>
        <taxon>Eukaryota</taxon>
        <taxon>Sar</taxon>
        <taxon>Stramenopiles</taxon>
        <taxon>Oomycota</taxon>
        <taxon>Peronosporomycetes</taxon>
        <taxon>Peronosporales</taxon>
        <taxon>Peronosporaceae</taxon>
        <taxon>Phytophthora</taxon>
    </lineage>
</organism>
<dbReference type="EMBL" id="QXFX01004999">
    <property type="protein sequence ID" value="KAE9062073.1"/>
    <property type="molecule type" value="Genomic_DNA"/>
</dbReference>
<gene>
    <name evidence="1" type="ORF">PF010_g29557</name>
</gene>
<dbReference type="AlphaFoldDB" id="A0A6G0JNF2"/>
<protein>
    <submittedName>
        <fullName evidence="1">Uncharacterized protein</fullName>
    </submittedName>
</protein>
<sequence>MQSTRRLLLFFLDKGDLQLKPTTQEAAKKAKGGDSQSIDKFRRWLWDVYCEIRGDNGPLFVNETFARVVLEMATTEKLKGELASKGEYVAAYMDFQYYLLKNLAQILDKAHAKETDEDEDLKLVANDAKPAPKKTPRIRHQRKKAKRKRQFHLRSTLSADFFVLEKAKKNMNGAVVSITRALSQMRPGRADAGIFDELHVEAYGQLVQWLWWHARAEQVIV</sequence>
<dbReference type="Gene3D" id="1.10.132.20">
    <property type="entry name" value="Ribosome-recycling factor"/>
    <property type="match status" value="1"/>
</dbReference>
<comment type="caution">
    <text evidence="1">The sequence shown here is derived from an EMBL/GenBank/DDBJ whole genome shotgun (WGS) entry which is preliminary data.</text>
</comment>
<evidence type="ECO:0000313" key="1">
    <source>
        <dbReference type="EMBL" id="KAE9062073.1"/>
    </source>
</evidence>